<feature type="domain" description="DNA-directed DNA polymerase family A palm" evidence="1">
    <location>
        <begin position="4"/>
        <end position="102"/>
    </location>
</feature>
<comment type="caution">
    <text evidence="2">The sequence shown here is derived from an EMBL/GenBank/DDBJ whole genome shotgun (WGS) entry which is preliminary data.</text>
</comment>
<evidence type="ECO:0000259" key="1">
    <source>
        <dbReference type="Pfam" id="PF00476"/>
    </source>
</evidence>
<dbReference type="Proteomes" id="UP000591131">
    <property type="component" value="Unassembled WGS sequence"/>
</dbReference>
<dbReference type="InterPro" id="IPR001098">
    <property type="entry name" value="DNA-dir_DNA_pol_A_palm_dom"/>
</dbReference>
<evidence type="ECO:0000313" key="2">
    <source>
        <dbReference type="EMBL" id="KAF4649093.1"/>
    </source>
</evidence>
<evidence type="ECO:0000313" key="3">
    <source>
        <dbReference type="Proteomes" id="UP000591131"/>
    </source>
</evidence>
<dbReference type="Pfam" id="PF00476">
    <property type="entry name" value="DNA_pol_A"/>
    <property type="match status" value="1"/>
</dbReference>
<dbReference type="SUPFAM" id="SSF56672">
    <property type="entry name" value="DNA/RNA polymerases"/>
    <property type="match status" value="1"/>
</dbReference>
<reference evidence="2 3" key="1">
    <citation type="submission" date="2020-04" db="EMBL/GenBank/DDBJ databases">
        <title>Perkinsus chesapeaki whole genome sequence.</title>
        <authorList>
            <person name="Bogema D.R."/>
        </authorList>
    </citation>
    <scope>NUCLEOTIDE SEQUENCE [LARGE SCALE GENOMIC DNA]</scope>
    <source>
        <strain evidence="2">ATCC PRA-425</strain>
    </source>
</reference>
<dbReference type="Gene3D" id="1.10.150.20">
    <property type="entry name" value="5' to 3' exonuclease, C-terminal subdomain"/>
    <property type="match status" value="1"/>
</dbReference>
<dbReference type="Gene3D" id="3.30.70.370">
    <property type="match status" value="1"/>
</dbReference>
<sequence>LGGNPQEQARAQRQAVNTACQASAADIMKAAMLKVSARLLAMRDVNGRAPGEILLQIHDELLLEVDEERVGEVVEAVVESMVTAVPLTVKLQVKWGTGRTWGSIQTACNSV</sequence>
<dbReference type="InterPro" id="IPR043502">
    <property type="entry name" value="DNA/RNA_pol_sf"/>
</dbReference>
<dbReference type="PANTHER" id="PTHR10133">
    <property type="entry name" value="DNA POLYMERASE I"/>
    <property type="match status" value="1"/>
</dbReference>
<dbReference type="InterPro" id="IPR002298">
    <property type="entry name" value="DNA_polymerase_A"/>
</dbReference>
<dbReference type="GO" id="GO:0006261">
    <property type="term" value="P:DNA-templated DNA replication"/>
    <property type="evidence" value="ECO:0007669"/>
    <property type="project" value="InterPro"/>
</dbReference>
<dbReference type="GO" id="GO:0006302">
    <property type="term" value="P:double-strand break repair"/>
    <property type="evidence" value="ECO:0007669"/>
    <property type="project" value="TreeGrafter"/>
</dbReference>
<name>A0A7J6KP34_PERCH</name>
<feature type="non-terminal residue" evidence="2">
    <location>
        <position position="1"/>
    </location>
</feature>
<keyword evidence="3" id="KW-1185">Reference proteome</keyword>
<dbReference type="OrthoDB" id="434447at2759"/>
<proteinExistence type="predicted"/>
<accession>A0A7J6KP34</accession>
<dbReference type="EMBL" id="JAAPAO010001668">
    <property type="protein sequence ID" value="KAF4649093.1"/>
    <property type="molecule type" value="Genomic_DNA"/>
</dbReference>
<dbReference type="PANTHER" id="PTHR10133:SF62">
    <property type="entry name" value="DNA POLYMERASE THETA"/>
    <property type="match status" value="1"/>
</dbReference>
<protein>
    <recommendedName>
        <fullName evidence="1">DNA-directed DNA polymerase family A palm domain-containing protein</fullName>
    </recommendedName>
</protein>
<dbReference type="GO" id="GO:0003677">
    <property type="term" value="F:DNA binding"/>
    <property type="evidence" value="ECO:0007669"/>
    <property type="project" value="InterPro"/>
</dbReference>
<dbReference type="GO" id="GO:0003887">
    <property type="term" value="F:DNA-directed DNA polymerase activity"/>
    <property type="evidence" value="ECO:0007669"/>
    <property type="project" value="InterPro"/>
</dbReference>
<gene>
    <name evidence="2" type="ORF">FOL47_002428</name>
</gene>
<organism evidence="2 3">
    <name type="scientific">Perkinsus chesapeaki</name>
    <name type="common">Clam parasite</name>
    <name type="synonym">Perkinsus andrewsi</name>
    <dbReference type="NCBI Taxonomy" id="330153"/>
    <lineage>
        <taxon>Eukaryota</taxon>
        <taxon>Sar</taxon>
        <taxon>Alveolata</taxon>
        <taxon>Perkinsozoa</taxon>
        <taxon>Perkinsea</taxon>
        <taxon>Perkinsida</taxon>
        <taxon>Perkinsidae</taxon>
        <taxon>Perkinsus</taxon>
    </lineage>
</organism>
<dbReference type="AlphaFoldDB" id="A0A7J6KP34"/>